<proteinExistence type="predicted"/>
<reference evidence="2 3" key="2">
    <citation type="journal article" date="2011" name="PLoS ONE">
        <title>The Cyst-Dividing Bacterium Ramlibacter tataouinensis TTB310 Genome Reveals a Well-Stocked Toolbox for Adaptation to a Desert Environment.</title>
        <authorList>
            <person name="De Luca G."/>
            <person name="Barakat M."/>
            <person name="Ortet P."/>
            <person name="Fochesato S."/>
            <person name="Jourlin-Castelli C."/>
            <person name="Ansaldi M."/>
            <person name="Py B."/>
            <person name="Fichant G."/>
            <person name="Coutinho P.M."/>
            <person name="Voulhoux R."/>
            <person name="Bastien O."/>
            <person name="Marechal E."/>
            <person name="Henrissat B."/>
            <person name="Quentin Y."/>
            <person name="Noirot P."/>
            <person name="Filloux A."/>
            <person name="Mejean V."/>
            <person name="Dubow M.S."/>
            <person name="Barras F."/>
            <person name="Barbe V."/>
            <person name="Weissenbach J."/>
            <person name="Mihalcescu I."/>
            <person name="Vermeglio A."/>
            <person name="Achouak W."/>
            <person name="Heulin T."/>
        </authorList>
    </citation>
    <scope>NUCLEOTIDE SEQUENCE [LARGE SCALE GENOMIC DNA]</scope>
    <source>
        <strain evidence="3">ATCC BAA-407 / DSM 14655 / LMG 21543 / TTB310</strain>
    </source>
</reference>
<dbReference type="PANTHER" id="PTHR43737:SF1">
    <property type="entry name" value="DUF1501 DOMAIN-CONTAINING PROTEIN"/>
    <property type="match status" value="1"/>
</dbReference>
<dbReference type="STRING" id="365046.Rta_03700"/>
<accession>F5Y5D1</accession>
<dbReference type="Pfam" id="PF08811">
    <property type="entry name" value="DUF1800"/>
    <property type="match status" value="1"/>
</dbReference>
<dbReference type="Proteomes" id="UP000008385">
    <property type="component" value="Chromosome"/>
</dbReference>
<dbReference type="InterPro" id="IPR014917">
    <property type="entry name" value="DUF1800"/>
</dbReference>
<evidence type="ECO:0000256" key="1">
    <source>
        <dbReference type="SAM" id="MobiDB-lite"/>
    </source>
</evidence>
<organism evidence="2 3">
    <name type="scientific">Ramlibacter tataouinensis (strain ATCC BAA-407 / DSM 14655 / LMG 21543 / TTB310)</name>
    <dbReference type="NCBI Taxonomy" id="365046"/>
    <lineage>
        <taxon>Bacteria</taxon>
        <taxon>Pseudomonadati</taxon>
        <taxon>Pseudomonadota</taxon>
        <taxon>Betaproteobacteria</taxon>
        <taxon>Burkholderiales</taxon>
        <taxon>Comamonadaceae</taxon>
        <taxon>Ramlibacter</taxon>
    </lineage>
</organism>
<dbReference type="PATRIC" id="fig|365046.3.peg.381"/>
<reference evidence="3" key="1">
    <citation type="submission" date="2006-01" db="EMBL/GenBank/DDBJ databases">
        <title>Genome of the cyst-dividing bacterium Ramlibacter tataouinensis.</title>
        <authorList>
            <person name="Barakat M."/>
            <person name="Ortet P."/>
            <person name="De Luca G."/>
            <person name="Jourlin-Castelli C."/>
            <person name="Ansaldi M."/>
            <person name="Py B."/>
            <person name="Fichant G."/>
            <person name="Coutinho P."/>
            <person name="Voulhoux R."/>
            <person name="Bastien O."/>
            <person name="Roy S."/>
            <person name="Marechal E."/>
            <person name="Henrissat B."/>
            <person name="Quentin Y."/>
            <person name="Noirot P."/>
            <person name="Filloux A."/>
            <person name="Mejean V."/>
            <person name="DuBow M."/>
            <person name="Barras F."/>
            <person name="Heulin T."/>
        </authorList>
    </citation>
    <scope>NUCLEOTIDE SEQUENCE [LARGE SCALE GENOMIC DNA]</scope>
    <source>
        <strain evidence="3">ATCC BAA-407 / DSM 14655 / LMG 21543 / TTB310</strain>
    </source>
</reference>
<dbReference type="EMBL" id="CP000245">
    <property type="protein sequence ID" value="AEG91441.1"/>
    <property type="molecule type" value="Genomic_DNA"/>
</dbReference>
<evidence type="ECO:0008006" key="4">
    <source>
        <dbReference type="Google" id="ProtNLM"/>
    </source>
</evidence>
<dbReference type="PANTHER" id="PTHR43737">
    <property type="entry name" value="BLL7424 PROTEIN"/>
    <property type="match status" value="1"/>
</dbReference>
<dbReference type="AlphaFoldDB" id="F5Y5D1"/>
<name>F5Y5D1_RAMTT</name>
<evidence type="ECO:0000313" key="2">
    <source>
        <dbReference type="EMBL" id="AEG91441.1"/>
    </source>
</evidence>
<feature type="region of interest" description="Disordered" evidence="1">
    <location>
        <begin position="50"/>
        <end position="72"/>
    </location>
</feature>
<dbReference type="KEGG" id="rta:Rta_03700"/>
<evidence type="ECO:0000313" key="3">
    <source>
        <dbReference type="Proteomes" id="UP000008385"/>
    </source>
</evidence>
<sequence length="598" mass="63179">MKRGEGMPAPAGWPTGGKHKGSRARWHLRAASALALAALLAGCGGGGGGGADGSASSTAGGPASVPDVAAQPTSLADASRLADQASFGATEAMLQAIMADGPARWVAQQMRADVSRYTRGGSDAIHRYTGRDYCADNNLGASCWADNYSHEPLASDFFRNAVSRPDQLRQRVALALQQILVVSSLEVEGTYGLRHYQNLFLAHAFGNWRTVLEKVALSPLMGDYLNNLNNDRTDPNENFARELLQLFSLGTCELEADGNLRGGACQPTYDNAQVRAYAYALTGWTYPAGGASPWCQGTGGPDGNCRYYQGDMVPRPGAHDDQPRALLSGVTLPAGRGAPAALQGVLDSLMAHPNIGPFIGRQLIQHLVTSNPSPAYVRRVATAFDTGRHAPFGSGTKGDLQATVAAVLLDPEARGDSAGAQAGRLREPVQYFAGVLRALGGQTDGRVLTWSWGADLGQHVFRPSSVFNFYPPDYPVAGTALQGPQFGILNAGSGLARINYLNFLLYWGGAAPSAGMADALGTRVDLQAFEADAADPARLVDRMLRLAVGGRMSPAGRQAIIDAVAAWDSRAGAPAYLHERIKTAAYLVFASPHYQVTR</sequence>
<feature type="region of interest" description="Disordered" evidence="1">
    <location>
        <begin position="1"/>
        <end position="24"/>
    </location>
</feature>
<gene>
    <name evidence="2" type="ordered locus">Rta_03700</name>
</gene>
<dbReference type="HOGENOM" id="CLU_023627_0_0_4"/>
<protein>
    <recommendedName>
        <fullName evidence="4">DUF1800 domain-containing protein</fullName>
    </recommendedName>
</protein>
<feature type="compositionally biased region" description="Low complexity" evidence="1">
    <location>
        <begin position="53"/>
        <end position="64"/>
    </location>
</feature>
<dbReference type="eggNOG" id="COG5267">
    <property type="taxonomic scope" value="Bacteria"/>
</dbReference>
<keyword evidence="3" id="KW-1185">Reference proteome</keyword>